<evidence type="ECO:0000256" key="3">
    <source>
        <dbReference type="ARBA" id="ARBA00022676"/>
    </source>
</evidence>
<protein>
    <recommendedName>
        <fullName evidence="8">Glycosyltransferase family 92 protein</fullName>
        <ecNumber evidence="8">2.4.1.-</ecNumber>
    </recommendedName>
</protein>
<keyword evidence="4 8" id="KW-0808">Transferase</keyword>
<evidence type="ECO:0000256" key="5">
    <source>
        <dbReference type="ARBA" id="ARBA00022692"/>
    </source>
</evidence>
<name>A0A0B1TP11_OESDE</name>
<evidence type="ECO:0000313" key="9">
    <source>
        <dbReference type="EMBL" id="KHJ98999.1"/>
    </source>
</evidence>
<accession>A0A0B1TP11</accession>
<dbReference type="AlphaFoldDB" id="A0A0B1TP11"/>
<dbReference type="GO" id="GO:0005737">
    <property type="term" value="C:cytoplasm"/>
    <property type="evidence" value="ECO:0007669"/>
    <property type="project" value="TreeGrafter"/>
</dbReference>
<dbReference type="GO" id="GO:0016020">
    <property type="term" value="C:membrane"/>
    <property type="evidence" value="ECO:0007669"/>
    <property type="project" value="UniProtKB-SubCell"/>
</dbReference>
<keyword evidence="5" id="KW-0812">Transmembrane</keyword>
<dbReference type="InterPro" id="IPR008166">
    <property type="entry name" value="Glyco_transf_92"/>
</dbReference>
<comment type="similarity">
    <text evidence="2 8">Belongs to the glycosyltransferase 92 family.</text>
</comment>
<comment type="subcellular location">
    <subcellularLocation>
        <location evidence="1">Membrane</location>
        <topology evidence="1">Single-pass membrane protein</topology>
    </subcellularLocation>
</comment>
<organism evidence="9 10">
    <name type="scientific">Oesophagostomum dentatum</name>
    <name type="common">Nodular worm</name>
    <dbReference type="NCBI Taxonomy" id="61180"/>
    <lineage>
        <taxon>Eukaryota</taxon>
        <taxon>Metazoa</taxon>
        <taxon>Ecdysozoa</taxon>
        <taxon>Nematoda</taxon>
        <taxon>Chromadorea</taxon>
        <taxon>Rhabditida</taxon>
        <taxon>Rhabditina</taxon>
        <taxon>Rhabditomorpha</taxon>
        <taxon>Strongyloidea</taxon>
        <taxon>Strongylidae</taxon>
        <taxon>Oesophagostomum</taxon>
    </lineage>
</organism>
<gene>
    <name evidence="9" type="ORF">OESDEN_01014</name>
</gene>
<keyword evidence="3 8" id="KW-0328">Glycosyltransferase</keyword>
<dbReference type="GO" id="GO:0016757">
    <property type="term" value="F:glycosyltransferase activity"/>
    <property type="evidence" value="ECO:0007669"/>
    <property type="project" value="UniProtKB-UniRule"/>
</dbReference>
<keyword evidence="7" id="KW-0472">Membrane</keyword>
<sequence length="177" mass="20462">MSKEKEFPSHISSCVPFYDLIYKHVRLKAEDRKQPETTMSLVAGYAFANYSTVTTEADGWFGHPDAVYMGISEARDKETISTVPVLDRTLDNPKYALSLCLAPMYGKESKWLMLAELIEHYKLQGVEHFYLYIKDIDSYSRRIIDDYVKTGEAEAIFFRKKQDRPGKEWQLVGVQTN</sequence>
<evidence type="ECO:0000256" key="7">
    <source>
        <dbReference type="ARBA" id="ARBA00023136"/>
    </source>
</evidence>
<reference evidence="9 10" key="1">
    <citation type="submission" date="2014-03" db="EMBL/GenBank/DDBJ databases">
        <title>Draft genome of the hookworm Oesophagostomum dentatum.</title>
        <authorList>
            <person name="Mitreva M."/>
        </authorList>
    </citation>
    <scope>NUCLEOTIDE SEQUENCE [LARGE SCALE GENOMIC DNA]</scope>
    <source>
        <strain evidence="9 10">OD-Hann</strain>
    </source>
</reference>
<dbReference type="PANTHER" id="PTHR21461:SF40">
    <property type="entry name" value="GLYCOSYLTRANSFERASE FAMILY 92 PROTEIN"/>
    <property type="match status" value="1"/>
</dbReference>
<dbReference type="EC" id="2.4.1.-" evidence="8"/>
<evidence type="ECO:0000256" key="4">
    <source>
        <dbReference type="ARBA" id="ARBA00022679"/>
    </source>
</evidence>
<keyword evidence="10" id="KW-1185">Reference proteome</keyword>
<evidence type="ECO:0000313" key="10">
    <source>
        <dbReference type="Proteomes" id="UP000053660"/>
    </source>
</evidence>
<dbReference type="Pfam" id="PF01697">
    <property type="entry name" value="Glyco_transf_92"/>
    <property type="match status" value="1"/>
</dbReference>
<evidence type="ECO:0000256" key="6">
    <source>
        <dbReference type="ARBA" id="ARBA00022989"/>
    </source>
</evidence>
<keyword evidence="6" id="KW-1133">Transmembrane helix</keyword>
<dbReference type="PANTHER" id="PTHR21461">
    <property type="entry name" value="GLYCOSYLTRANSFERASE FAMILY 92 PROTEIN"/>
    <property type="match status" value="1"/>
</dbReference>
<evidence type="ECO:0000256" key="2">
    <source>
        <dbReference type="ARBA" id="ARBA00007647"/>
    </source>
</evidence>
<evidence type="ECO:0000256" key="8">
    <source>
        <dbReference type="RuleBase" id="RU366017"/>
    </source>
</evidence>
<evidence type="ECO:0000256" key="1">
    <source>
        <dbReference type="ARBA" id="ARBA00004167"/>
    </source>
</evidence>
<dbReference type="OrthoDB" id="5858698at2759"/>
<dbReference type="Proteomes" id="UP000053660">
    <property type="component" value="Unassembled WGS sequence"/>
</dbReference>
<dbReference type="EMBL" id="KN549254">
    <property type="protein sequence ID" value="KHJ98999.1"/>
    <property type="molecule type" value="Genomic_DNA"/>
</dbReference>
<proteinExistence type="inferred from homology"/>